<dbReference type="AlphaFoldDB" id="A0A8J7KCJ2"/>
<comment type="caution">
    <text evidence="1">The sequence shown here is derived from an EMBL/GenBank/DDBJ whole genome shotgun (WGS) entry which is preliminary data.</text>
</comment>
<name>A0A8J7KCJ2_9FLAO</name>
<reference evidence="1" key="1">
    <citation type="submission" date="2020-10" db="EMBL/GenBank/DDBJ databases">
        <authorList>
            <person name="Lu T."/>
            <person name="Wang Q."/>
            <person name="Han X."/>
        </authorList>
    </citation>
    <scope>NUCLEOTIDE SEQUENCE</scope>
    <source>
        <strain evidence="1">WQ 117</strain>
    </source>
</reference>
<dbReference type="EMBL" id="JADGIK010000001">
    <property type="protein sequence ID" value="MBF0596296.1"/>
    <property type="molecule type" value="Genomic_DNA"/>
</dbReference>
<dbReference type="RefSeq" id="WP_194181821.1">
    <property type="nucleotide sequence ID" value="NZ_JADGIK010000001.1"/>
</dbReference>
<dbReference type="PROSITE" id="PS51257">
    <property type="entry name" value="PROKAR_LIPOPROTEIN"/>
    <property type="match status" value="1"/>
</dbReference>
<evidence type="ECO:0008006" key="3">
    <source>
        <dbReference type="Google" id="ProtNLM"/>
    </source>
</evidence>
<keyword evidence="2" id="KW-1185">Reference proteome</keyword>
<evidence type="ECO:0000313" key="1">
    <source>
        <dbReference type="EMBL" id="MBF0596296.1"/>
    </source>
</evidence>
<gene>
    <name evidence="1" type="ORF">IM532_02255</name>
</gene>
<protein>
    <recommendedName>
        <fullName evidence="3">DUF4595 domain-containing protein</fullName>
    </recommendedName>
</protein>
<accession>A0A8J7KCJ2</accession>
<sequence length="279" mass="33257">MKKLFCFLLPFLLLSCTDNNDDDFNSDENLLILPDSFNYRFLSEANIWPMDYGLIKIKYSENNLPIQVLGDFVSLPSGHRISSVFDSTRYEEYQYNGNKVLRLKKNTIDSYVSNFRAEFVVENNKIISSKEYHISKIEGLDTRTKYFYQNDRLSKKIIYWTDSSNNNYSDYGIESIYYFNAKNNLDSIISQNVVLDANLNTNYDFDRFKTKQVKILKNYDNSKNPFKQLYLLDRFFDRSLSVNNYRHVIEKSYYDGVLSRHNEFDILYFYENNEIDLTR</sequence>
<proteinExistence type="predicted"/>
<organism evidence="1 2">
    <name type="scientific">Faecalibacter rhinopitheci</name>
    <dbReference type="NCBI Taxonomy" id="2779678"/>
    <lineage>
        <taxon>Bacteria</taxon>
        <taxon>Pseudomonadati</taxon>
        <taxon>Bacteroidota</taxon>
        <taxon>Flavobacteriia</taxon>
        <taxon>Flavobacteriales</taxon>
        <taxon>Weeksellaceae</taxon>
        <taxon>Faecalibacter</taxon>
    </lineage>
</organism>
<evidence type="ECO:0000313" key="2">
    <source>
        <dbReference type="Proteomes" id="UP000608754"/>
    </source>
</evidence>
<dbReference type="Proteomes" id="UP000608754">
    <property type="component" value="Unassembled WGS sequence"/>
</dbReference>